<keyword evidence="2" id="KW-0378">Hydrolase</keyword>
<sequence>MTDRTAAKPHYITLDTGQLRLWQLGSGSDLIVLAGQTIGAEPLAERLHAALQHYRVTVFELPGIGGSASLPVSDMDGLGHTLAQGITALDYPSYALAAMDLAAALLPTLPARLGRKPAATIAIGLDRAQAWAQRSLQPPPMEPRQDGTHLTALWHHMRDCHLLIPSDPTQPATNGEPLPTPAELDAGFVAAAVAPASYAVLWRLLIEGTINITSPGDLVNAPLVADLPAALADIPLVANDTTLPRTQPRPGNVLWCDYVETSRGRVHLRRAGSSGRPILVIPTGGGSSQQFSTVVQRLSRNRQAFSIDYFGNGLSERLDRDVTIEMLARDAAAVIEALGFEDVDIWGSHTGSLVGIELAVLFPDLVGRAVLEGPVFISPDFQSDLLDNYFPKIIADKWGMHISLVWNWRRDMFMYWPWYRVERNTARQLGVPSSEQLHLYAIGILESGWTYDQAYRSAFKYDTASRLPLLKRPALICAGPNDMLVNGVADSEKLNVPGVETRLTPTTVWWPDPDVDLAEQTYQIYEDYFRREL</sequence>
<gene>
    <name evidence="2" type="ORF">WIX40_20960</name>
</gene>
<evidence type="ECO:0000313" key="3">
    <source>
        <dbReference type="Proteomes" id="UP001362311"/>
    </source>
</evidence>
<evidence type="ECO:0000259" key="1">
    <source>
        <dbReference type="Pfam" id="PF00561"/>
    </source>
</evidence>
<dbReference type="AlphaFoldDB" id="A0ABD5K3Q8"/>
<protein>
    <submittedName>
        <fullName evidence="2">Alpha/beta hydrolase</fullName>
    </submittedName>
</protein>
<organism evidence="2 3">
    <name type="scientific">Ochrobactrum teleogrylli</name>
    <dbReference type="NCBI Taxonomy" id="2479765"/>
    <lineage>
        <taxon>Bacteria</taxon>
        <taxon>Pseudomonadati</taxon>
        <taxon>Pseudomonadota</taxon>
        <taxon>Alphaproteobacteria</taxon>
        <taxon>Hyphomicrobiales</taxon>
        <taxon>Brucellaceae</taxon>
        <taxon>Brucella/Ochrobactrum group</taxon>
        <taxon>Ochrobactrum</taxon>
    </lineage>
</organism>
<dbReference type="InterPro" id="IPR000073">
    <property type="entry name" value="AB_hydrolase_1"/>
</dbReference>
<dbReference type="PANTHER" id="PTHR43798:SF33">
    <property type="entry name" value="HYDROLASE, PUTATIVE (AFU_ORTHOLOGUE AFUA_2G14860)-RELATED"/>
    <property type="match status" value="1"/>
</dbReference>
<dbReference type="InterPro" id="IPR050266">
    <property type="entry name" value="AB_hydrolase_sf"/>
</dbReference>
<comment type="caution">
    <text evidence="2">The sequence shown here is derived from an EMBL/GenBank/DDBJ whole genome shotgun (WGS) entry which is preliminary data.</text>
</comment>
<feature type="domain" description="AB hydrolase-1" evidence="1">
    <location>
        <begin position="277"/>
        <end position="390"/>
    </location>
</feature>
<dbReference type="EMBL" id="JBBHKQ010000002">
    <property type="protein sequence ID" value="MEJ5902561.1"/>
    <property type="molecule type" value="Genomic_DNA"/>
</dbReference>
<dbReference type="SUPFAM" id="SSF53474">
    <property type="entry name" value="alpha/beta-Hydrolases"/>
    <property type="match status" value="2"/>
</dbReference>
<proteinExistence type="predicted"/>
<dbReference type="Proteomes" id="UP001362311">
    <property type="component" value="Unassembled WGS sequence"/>
</dbReference>
<reference evidence="2 3" key="1">
    <citation type="submission" date="2024-03" db="EMBL/GenBank/DDBJ databases">
        <title>Reference genomes for the five species model microbial community.</title>
        <authorList>
            <person name="Padfield D."/>
        </authorList>
    </citation>
    <scope>NUCLEOTIDE SEQUENCE [LARGE SCALE GENOMIC DNA]</scope>
    <source>
        <strain evidence="2 3">AB1</strain>
    </source>
</reference>
<dbReference type="RefSeq" id="WP_339441923.1">
    <property type="nucleotide sequence ID" value="NZ_JBBHKQ010000002.1"/>
</dbReference>
<dbReference type="GO" id="GO:0016787">
    <property type="term" value="F:hydrolase activity"/>
    <property type="evidence" value="ECO:0007669"/>
    <property type="project" value="UniProtKB-KW"/>
</dbReference>
<dbReference type="InterPro" id="IPR029058">
    <property type="entry name" value="AB_hydrolase_fold"/>
</dbReference>
<dbReference type="Pfam" id="PF00561">
    <property type="entry name" value="Abhydrolase_1"/>
    <property type="match status" value="1"/>
</dbReference>
<dbReference type="Gene3D" id="3.40.50.1820">
    <property type="entry name" value="alpha/beta hydrolase"/>
    <property type="match status" value="2"/>
</dbReference>
<name>A0ABD5K3Q8_9HYPH</name>
<evidence type="ECO:0000313" key="2">
    <source>
        <dbReference type="EMBL" id="MEJ5902561.1"/>
    </source>
</evidence>
<dbReference type="PANTHER" id="PTHR43798">
    <property type="entry name" value="MONOACYLGLYCEROL LIPASE"/>
    <property type="match status" value="1"/>
</dbReference>
<accession>A0ABD5K3Q8</accession>